<accession>A0A0B5AM33</accession>
<keyword evidence="1" id="KW-0472">Membrane</keyword>
<dbReference type="AlphaFoldDB" id="A0A0B5AM33"/>
<proteinExistence type="predicted"/>
<dbReference type="Proteomes" id="UP000031449">
    <property type="component" value="Chromosome"/>
</dbReference>
<dbReference type="KEGG" id="jeo:JMA_04150"/>
<reference evidence="2 3" key="1">
    <citation type="submission" date="2014-08" db="EMBL/GenBank/DDBJ databases">
        <title>Complete genome of a marine bacteria Jeotgalibacillus malaysiensis.</title>
        <authorList>
            <person name="Yaakop A.S."/>
            <person name="Chan K.-G."/>
            <person name="Goh K.M."/>
        </authorList>
    </citation>
    <scope>NUCLEOTIDE SEQUENCE [LARGE SCALE GENOMIC DNA]</scope>
    <source>
        <strain evidence="2 3">D5</strain>
    </source>
</reference>
<protein>
    <submittedName>
        <fullName evidence="2">Uncharacterized protein</fullName>
    </submittedName>
</protein>
<evidence type="ECO:0000313" key="3">
    <source>
        <dbReference type="Proteomes" id="UP000031449"/>
    </source>
</evidence>
<keyword evidence="1" id="KW-1133">Transmembrane helix</keyword>
<gene>
    <name evidence="2" type="ORF">JMA_04150</name>
</gene>
<dbReference type="BioCyc" id="JESP1508404:G14D9-9632-MONOMER"/>
<keyword evidence="1" id="KW-0812">Transmembrane</keyword>
<evidence type="ECO:0000256" key="1">
    <source>
        <dbReference type="SAM" id="Phobius"/>
    </source>
</evidence>
<evidence type="ECO:0000313" key="2">
    <source>
        <dbReference type="EMBL" id="AJD89732.1"/>
    </source>
</evidence>
<organism evidence="2 3">
    <name type="scientific">Jeotgalibacillus malaysiensis</name>
    <dbReference type="NCBI Taxonomy" id="1508404"/>
    <lineage>
        <taxon>Bacteria</taxon>
        <taxon>Bacillati</taxon>
        <taxon>Bacillota</taxon>
        <taxon>Bacilli</taxon>
        <taxon>Bacillales</taxon>
        <taxon>Caryophanaceae</taxon>
        <taxon>Jeotgalibacillus</taxon>
    </lineage>
</organism>
<sequence length="239" mass="27436">MSRKQIGFIGLFIIVVIGIVVYLIERMHVPAAFLAEEKILAALSKDSEDTELQDKIQIDEETYFVPYVSEGNRYGKSIWKWLSGDWEMVSESEATGPSILQGESEKYIYWNIHPEDEVKELEFYLIRDRNYSVSYPDFENESTLYLPHLQVSHTVETGDKTYGFAKFPSDLEEISEALQTNQEMSQGILPSNIYTYRWQALNADGERKELEETRRGGGGGSHTGNYVQFMSELNEGELE</sequence>
<dbReference type="HOGENOM" id="CLU_1127319_0_0_9"/>
<dbReference type="OrthoDB" id="2452975at2"/>
<feature type="transmembrane region" description="Helical" evidence="1">
    <location>
        <begin position="6"/>
        <end position="24"/>
    </location>
</feature>
<dbReference type="STRING" id="1508404.JMA_04150"/>
<name>A0A0B5AM33_9BACL</name>
<dbReference type="EMBL" id="CP009416">
    <property type="protein sequence ID" value="AJD89732.1"/>
    <property type="molecule type" value="Genomic_DNA"/>
</dbReference>
<keyword evidence="3" id="KW-1185">Reference proteome</keyword>